<dbReference type="AlphaFoldDB" id="A0A6J4PP81"/>
<feature type="compositionally biased region" description="Polar residues" evidence="1">
    <location>
        <begin position="16"/>
        <end position="27"/>
    </location>
</feature>
<feature type="region of interest" description="Disordered" evidence="1">
    <location>
        <begin position="12"/>
        <end position="43"/>
    </location>
</feature>
<name>A0A6J4PP81_9ACTN</name>
<organism evidence="2">
    <name type="scientific">uncultured Quadrisphaera sp</name>
    <dbReference type="NCBI Taxonomy" id="904978"/>
    <lineage>
        <taxon>Bacteria</taxon>
        <taxon>Bacillati</taxon>
        <taxon>Actinomycetota</taxon>
        <taxon>Actinomycetes</taxon>
        <taxon>Kineosporiales</taxon>
        <taxon>Kineosporiaceae</taxon>
        <taxon>Quadrisphaera</taxon>
        <taxon>environmental samples</taxon>
    </lineage>
</organism>
<evidence type="ECO:0000313" key="2">
    <source>
        <dbReference type="EMBL" id="CAA9420737.1"/>
    </source>
</evidence>
<feature type="non-terminal residue" evidence="2">
    <location>
        <position position="43"/>
    </location>
</feature>
<reference evidence="2" key="1">
    <citation type="submission" date="2020-02" db="EMBL/GenBank/DDBJ databases">
        <authorList>
            <person name="Meier V. D."/>
        </authorList>
    </citation>
    <scope>NUCLEOTIDE SEQUENCE</scope>
    <source>
        <strain evidence="2">AVDCRST_MAG35</strain>
    </source>
</reference>
<feature type="non-terminal residue" evidence="2">
    <location>
        <position position="1"/>
    </location>
</feature>
<proteinExistence type="predicted"/>
<gene>
    <name evidence="2" type="ORF">AVDCRST_MAG35-1972</name>
</gene>
<protein>
    <submittedName>
        <fullName evidence="2">Uncharacterized protein</fullName>
    </submittedName>
</protein>
<sequence length="43" mass="4312">CVSSTRCSLAKASRRSAPTTGTATCATSGRRPSRCPGRSASPA</sequence>
<dbReference type="EMBL" id="CADCUY010000416">
    <property type="protein sequence ID" value="CAA9420737.1"/>
    <property type="molecule type" value="Genomic_DNA"/>
</dbReference>
<feature type="compositionally biased region" description="Low complexity" evidence="1">
    <location>
        <begin position="28"/>
        <end position="43"/>
    </location>
</feature>
<accession>A0A6J4PP81</accession>
<evidence type="ECO:0000256" key="1">
    <source>
        <dbReference type="SAM" id="MobiDB-lite"/>
    </source>
</evidence>